<comment type="caution">
    <text evidence="4">The sequence shown here is derived from an EMBL/GenBank/DDBJ whole genome shotgun (WGS) entry which is preliminary data.</text>
</comment>
<evidence type="ECO:0008006" key="6">
    <source>
        <dbReference type="Google" id="ProtNLM"/>
    </source>
</evidence>
<protein>
    <recommendedName>
        <fullName evidence="6">DUF4132 domain-containing protein</fullName>
    </recommendedName>
</protein>
<evidence type="ECO:0000259" key="2">
    <source>
        <dbReference type="Pfam" id="PF13569"/>
    </source>
</evidence>
<gene>
    <name evidence="4" type="ORF">KSX_76090</name>
</gene>
<dbReference type="Pfam" id="PF13569">
    <property type="entry name" value="DUF4132"/>
    <property type="match status" value="1"/>
</dbReference>
<dbReference type="Pfam" id="PF24879">
    <property type="entry name" value="DUF7737"/>
    <property type="match status" value="1"/>
</dbReference>
<feature type="coiled-coil region" evidence="1">
    <location>
        <begin position="391"/>
        <end position="425"/>
    </location>
</feature>
<feature type="domain" description="DUF4132" evidence="2">
    <location>
        <begin position="387"/>
        <end position="567"/>
    </location>
</feature>
<dbReference type="InterPro" id="IPR025406">
    <property type="entry name" value="DUF4132"/>
</dbReference>
<dbReference type="EMBL" id="BNJF01000005">
    <property type="protein sequence ID" value="GHO49446.1"/>
    <property type="molecule type" value="Genomic_DNA"/>
</dbReference>
<proteinExistence type="predicted"/>
<dbReference type="RefSeq" id="WP_220198565.1">
    <property type="nucleotide sequence ID" value="NZ_BNJF01000005.1"/>
</dbReference>
<evidence type="ECO:0000259" key="3">
    <source>
        <dbReference type="Pfam" id="PF24879"/>
    </source>
</evidence>
<name>A0A8J3I6B5_9CHLR</name>
<dbReference type="AlphaFoldDB" id="A0A8J3I6B5"/>
<accession>A0A8J3I6B5</accession>
<keyword evidence="5" id="KW-1185">Reference proteome</keyword>
<keyword evidence="1" id="KW-0175">Coiled coil</keyword>
<evidence type="ECO:0000256" key="1">
    <source>
        <dbReference type="SAM" id="Coils"/>
    </source>
</evidence>
<reference evidence="4" key="1">
    <citation type="submission" date="2020-10" db="EMBL/GenBank/DDBJ databases">
        <title>Taxonomic study of unclassified bacteria belonging to the class Ktedonobacteria.</title>
        <authorList>
            <person name="Yabe S."/>
            <person name="Wang C.M."/>
            <person name="Zheng Y."/>
            <person name="Sakai Y."/>
            <person name="Cavaletti L."/>
            <person name="Monciardini P."/>
            <person name="Donadio S."/>
        </authorList>
    </citation>
    <scope>NUCLEOTIDE SEQUENCE</scope>
    <source>
        <strain evidence="4">SOSP1-1</strain>
    </source>
</reference>
<sequence>MPTEAQTLLKAFSAEIEGAKNPWNIKVSDYDAGKAILSADPQTQIAVIREALLPTKPAKNWYISHGIGTMMSQLCRRKLPYTLEDLQAILKALIGVGNHHVYPFQALLRSMSYPLADLTILATCRPLLEKLRKTMVDWYQNVEIRKIIRLVDEILEGQSGQTVRINRDHWGVLALTSLEEMEPETRECWQNLARHCASASGSTPSAKWLTQARALVAEVGQESFERQAREWISFFARKHGVRPDEQNAELLRGLIWSCMESKSAPLAAVLGDAAIEGYRKLPGLGPRAPKLGGACVYALKHMPGLQGAAQIERVRLNVKQASFLKGIEEALKEAARKAGMSREDLEELTVPTFDLNDGKRSLPVGETRVELEVVGMDVRTQWYDAAGKARKAASAEVKREHKQELKDLKRLSTDLERMLVAHRERIERLPLTERTWSLAHWRERYLEHPLVSLIARRLIWRFKDGERVIDGIWLDGRLVDVHDQPLSNFSDTTIVSSWHPVFCSPDEVRSWRDWLDRHQITQPFKQAHREVYLLTDAERNTHVYSNRFAAHILRQHQFHALAQGRGWRNQLRLMVDDSYNPATLELPHWNLRAEFWIEGAGDNYGADTNETGTYLYLATDQVRFYRYGSTENYAHAGGGGYGNYMETVDPLPLEDIPPLVLSEVLRDVDLFVGVASVGNDPTWQDGGPQGAFRDYWHSYSFGELSATAQTRKQLLERLLPRLAISERCELDGRFLKVRGELRIYKIHLGSGNILMEPNDQYLCIVPSRGSGTPTGERVFLPFEGDTVFSIILSKAFLLANDRKITDPTITRQIGVAVV</sequence>
<dbReference type="InterPro" id="IPR056639">
    <property type="entry name" value="DUF7737"/>
</dbReference>
<feature type="domain" description="DUF7737" evidence="3">
    <location>
        <begin position="708"/>
        <end position="813"/>
    </location>
</feature>
<evidence type="ECO:0000313" key="5">
    <source>
        <dbReference type="Proteomes" id="UP000612362"/>
    </source>
</evidence>
<dbReference type="Proteomes" id="UP000612362">
    <property type="component" value="Unassembled WGS sequence"/>
</dbReference>
<organism evidence="4 5">
    <name type="scientific">Ktedonospora formicarum</name>
    <dbReference type="NCBI Taxonomy" id="2778364"/>
    <lineage>
        <taxon>Bacteria</taxon>
        <taxon>Bacillati</taxon>
        <taxon>Chloroflexota</taxon>
        <taxon>Ktedonobacteria</taxon>
        <taxon>Ktedonobacterales</taxon>
        <taxon>Ktedonobacteraceae</taxon>
        <taxon>Ktedonospora</taxon>
    </lineage>
</organism>
<evidence type="ECO:0000313" key="4">
    <source>
        <dbReference type="EMBL" id="GHO49446.1"/>
    </source>
</evidence>